<dbReference type="OMA" id="ACFDFRY"/>
<keyword evidence="1 6" id="KW-0645">Protease</keyword>
<evidence type="ECO:0000256" key="2">
    <source>
        <dbReference type="ARBA" id="ARBA00022723"/>
    </source>
</evidence>
<dbReference type="HOGENOM" id="CLU_029002_1_0_1"/>
<keyword evidence="5 6" id="KW-0482">Metalloprotease</keyword>
<evidence type="ECO:0000256" key="6">
    <source>
        <dbReference type="RuleBase" id="RU003983"/>
    </source>
</evidence>
<dbReference type="VEuPathDB" id="FungiDB:PV10_07422"/>
<gene>
    <name evidence="9" type="ORF">PV10_07422</name>
</gene>
<keyword evidence="3 6" id="KW-0378">Hydrolase</keyword>
<keyword evidence="4 6" id="KW-0862">Zinc</keyword>
<comment type="similarity">
    <text evidence="6">Belongs to the peptidase M48 family.</text>
</comment>
<dbReference type="EMBL" id="KN847524">
    <property type="protein sequence ID" value="KIV90080.1"/>
    <property type="molecule type" value="Genomic_DNA"/>
</dbReference>
<dbReference type="OrthoDB" id="7464992at2759"/>
<dbReference type="GO" id="GO:0034982">
    <property type="term" value="P:mitochondrial protein processing"/>
    <property type="evidence" value="ECO:0007669"/>
    <property type="project" value="TreeGrafter"/>
</dbReference>
<protein>
    <recommendedName>
        <fullName evidence="8">Peptidase M48 domain-containing protein</fullName>
    </recommendedName>
</protein>
<dbReference type="GeneID" id="27325267"/>
<dbReference type="PANTHER" id="PTHR22726:SF1">
    <property type="entry name" value="METALLOENDOPEPTIDASE OMA1, MITOCHONDRIAL"/>
    <property type="match status" value="1"/>
</dbReference>
<reference evidence="9 10" key="1">
    <citation type="submission" date="2015-01" db="EMBL/GenBank/DDBJ databases">
        <title>The Genome Sequence of Exophiala mesophila CBS40295.</title>
        <authorList>
            <consortium name="The Broad Institute Genomics Platform"/>
            <person name="Cuomo C."/>
            <person name="de Hoog S."/>
            <person name="Gorbushina A."/>
            <person name="Stielow B."/>
            <person name="Teixiera M."/>
            <person name="Abouelleil A."/>
            <person name="Chapman S.B."/>
            <person name="Priest M."/>
            <person name="Young S.K."/>
            <person name="Wortman J."/>
            <person name="Nusbaum C."/>
            <person name="Birren B."/>
        </authorList>
    </citation>
    <scope>NUCLEOTIDE SEQUENCE [LARGE SCALE GENOMIC DNA]</scope>
    <source>
        <strain evidence="9 10">CBS 40295</strain>
    </source>
</reference>
<dbReference type="InterPro" id="IPR051156">
    <property type="entry name" value="Mito/Outer_Membr_Metalloprot"/>
</dbReference>
<dbReference type="STRING" id="212818.A0A0D1WM72"/>
<dbReference type="Gene3D" id="3.30.2010.10">
    <property type="entry name" value="Metalloproteases ('zincins'), catalytic domain"/>
    <property type="match status" value="1"/>
</dbReference>
<dbReference type="AlphaFoldDB" id="A0A0D1WM72"/>
<dbReference type="GO" id="GO:0004222">
    <property type="term" value="F:metalloendopeptidase activity"/>
    <property type="evidence" value="ECO:0007669"/>
    <property type="project" value="InterPro"/>
</dbReference>
<dbReference type="Pfam" id="PF01435">
    <property type="entry name" value="Peptidase_M48"/>
    <property type="match status" value="1"/>
</dbReference>
<evidence type="ECO:0000256" key="7">
    <source>
        <dbReference type="SAM" id="MobiDB-lite"/>
    </source>
</evidence>
<proteinExistence type="inferred from homology"/>
<dbReference type="InterPro" id="IPR001915">
    <property type="entry name" value="Peptidase_M48"/>
</dbReference>
<keyword evidence="10" id="KW-1185">Reference proteome</keyword>
<name>A0A0D1WM72_EXOME</name>
<feature type="region of interest" description="Disordered" evidence="7">
    <location>
        <begin position="352"/>
        <end position="386"/>
    </location>
</feature>
<evidence type="ECO:0000259" key="8">
    <source>
        <dbReference type="Pfam" id="PF01435"/>
    </source>
</evidence>
<sequence>MNVFSTLRAAAGKTARSAQLSRSFQSRRTPFLQHQQRFASWQRGRRYERFGDQSFNNGQGKQQQQWSNFGPVYRAQYIWRNYRTPLIVAGGGGGVFYIYNLEEVPVSHRRRFNFVSPDMERQVLGSENAYKSLLQEYRNRILPAEHPYTRLVAKVVKRLLTSTGRLADGEWRVHIIQDDNTTNAFVMPGGKVFVFTGMLKFCEDEATLAGVLGHEIAHNVAHHTAERASRSIFVMAGALALSTLIDISGNLSSELSDLILSRPNSRTQESEADYIGLIMMAESCYDPSKALRFWENMTAADKGQPPQFLSTHPSHMNRVEQIKKWLPEAQRVYEDRGCASLRSLAGDFRNSFRQQQQQPVIKSGRQPADVFSPRGRRDNDDDDDYF</sequence>
<dbReference type="GO" id="GO:0046872">
    <property type="term" value="F:metal ion binding"/>
    <property type="evidence" value="ECO:0007669"/>
    <property type="project" value="UniProtKB-KW"/>
</dbReference>
<dbReference type="Proteomes" id="UP000054302">
    <property type="component" value="Unassembled WGS sequence"/>
</dbReference>
<organism evidence="9 10">
    <name type="scientific">Exophiala mesophila</name>
    <name type="common">Black yeast-like fungus</name>
    <dbReference type="NCBI Taxonomy" id="212818"/>
    <lineage>
        <taxon>Eukaryota</taxon>
        <taxon>Fungi</taxon>
        <taxon>Dikarya</taxon>
        <taxon>Ascomycota</taxon>
        <taxon>Pezizomycotina</taxon>
        <taxon>Eurotiomycetes</taxon>
        <taxon>Chaetothyriomycetidae</taxon>
        <taxon>Chaetothyriales</taxon>
        <taxon>Herpotrichiellaceae</taxon>
        <taxon>Exophiala</taxon>
    </lineage>
</organism>
<dbReference type="GO" id="GO:0005743">
    <property type="term" value="C:mitochondrial inner membrane"/>
    <property type="evidence" value="ECO:0007669"/>
    <property type="project" value="TreeGrafter"/>
</dbReference>
<keyword evidence="2" id="KW-0479">Metal-binding</keyword>
<dbReference type="PANTHER" id="PTHR22726">
    <property type="entry name" value="METALLOENDOPEPTIDASE OMA1"/>
    <property type="match status" value="1"/>
</dbReference>
<evidence type="ECO:0000256" key="4">
    <source>
        <dbReference type="ARBA" id="ARBA00022833"/>
    </source>
</evidence>
<evidence type="ECO:0000256" key="1">
    <source>
        <dbReference type="ARBA" id="ARBA00022670"/>
    </source>
</evidence>
<dbReference type="CDD" id="cd07331">
    <property type="entry name" value="M48C_Oma1_like"/>
    <property type="match status" value="1"/>
</dbReference>
<feature type="domain" description="Peptidase M48" evidence="8">
    <location>
        <begin position="152"/>
        <end position="325"/>
    </location>
</feature>
<accession>A0A0D1WM72</accession>
<evidence type="ECO:0000256" key="3">
    <source>
        <dbReference type="ARBA" id="ARBA00022801"/>
    </source>
</evidence>
<evidence type="ECO:0000313" key="10">
    <source>
        <dbReference type="Proteomes" id="UP000054302"/>
    </source>
</evidence>
<evidence type="ECO:0000256" key="5">
    <source>
        <dbReference type="ARBA" id="ARBA00023049"/>
    </source>
</evidence>
<evidence type="ECO:0000313" key="9">
    <source>
        <dbReference type="EMBL" id="KIV90080.1"/>
    </source>
</evidence>
<comment type="cofactor">
    <cofactor evidence="6">
        <name>Zn(2+)</name>
        <dbReference type="ChEBI" id="CHEBI:29105"/>
    </cofactor>
    <text evidence="6">Binds 1 zinc ion per subunit.</text>
</comment>
<dbReference type="GO" id="GO:0006515">
    <property type="term" value="P:protein quality control for misfolded or incompletely synthesized proteins"/>
    <property type="evidence" value="ECO:0007669"/>
    <property type="project" value="TreeGrafter"/>
</dbReference>
<dbReference type="RefSeq" id="XP_016221654.1">
    <property type="nucleotide sequence ID" value="XM_016372322.1"/>
</dbReference>